<evidence type="ECO:0000313" key="2">
    <source>
        <dbReference type="Proteomes" id="UP000886757"/>
    </source>
</evidence>
<name>A0A9D1AAP8_9FIRM</name>
<dbReference type="EMBL" id="DVGK01000043">
    <property type="protein sequence ID" value="HIR13031.1"/>
    <property type="molecule type" value="Genomic_DNA"/>
</dbReference>
<dbReference type="Proteomes" id="UP000886757">
    <property type="component" value="Unassembled WGS sequence"/>
</dbReference>
<evidence type="ECO:0000313" key="1">
    <source>
        <dbReference type="EMBL" id="HIR13031.1"/>
    </source>
</evidence>
<sequence>MENSALEKYCRENGAFAAKVIPVKEIEFDSSFRKYCEENLCGQYGKNYACPPYAGTPEELKERAENFRQAVVFQTVTPLKGGMTQENFQAAKRQNNRVGDAVREKLAREKIKILHARAGQCDYCEECGMVTGSPCTYPPKGQISLSAFCIDVAVLAETCGMKFQNGENTLTYFGVIFF</sequence>
<reference evidence="1" key="1">
    <citation type="submission" date="2020-10" db="EMBL/GenBank/DDBJ databases">
        <authorList>
            <person name="Gilroy R."/>
        </authorList>
    </citation>
    <scope>NUCLEOTIDE SEQUENCE</scope>
    <source>
        <strain evidence="1">ChiSjej4B22-8148</strain>
    </source>
</reference>
<organism evidence="1 2">
    <name type="scientific">Candidatus Choladousia intestinavium</name>
    <dbReference type="NCBI Taxonomy" id="2840727"/>
    <lineage>
        <taxon>Bacteria</taxon>
        <taxon>Bacillati</taxon>
        <taxon>Bacillota</taxon>
        <taxon>Clostridia</taxon>
        <taxon>Lachnospirales</taxon>
        <taxon>Lachnospiraceae</taxon>
        <taxon>Lachnospiraceae incertae sedis</taxon>
        <taxon>Candidatus Choladousia</taxon>
    </lineage>
</organism>
<dbReference type="AlphaFoldDB" id="A0A9D1AAP8"/>
<comment type="caution">
    <text evidence="1">The sequence shown here is derived from an EMBL/GenBank/DDBJ whole genome shotgun (WGS) entry which is preliminary data.</text>
</comment>
<proteinExistence type="predicted"/>
<protein>
    <submittedName>
        <fullName evidence="1">DUF2284 domain-containing protein</fullName>
    </submittedName>
</protein>
<dbReference type="Pfam" id="PF10050">
    <property type="entry name" value="DUF2284"/>
    <property type="match status" value="1"/>
</dbReference>
<accession>A0A9D1AAP8</accession>
<reference evidence="1" key="2">
    <citation type="journal article" date="2021" name="PeerJ">
        <title>Extensive microbial diversity within the chicken gut microbiome revealed by metagenomics and culture.</title>
        <authorList>
            <person name="Gilroy R."/>
            <person name="Ravi A."/>
            <person name="Getino M."/>
            <person name="Pursley I."/>
            <person name="Horton D.L."/>
            <person name="Alikhan N.F."/>
            <person name="Baker D."/>
            <person name="Gharbi K."/>
            <person name="Hall N."/>
            <person name="Watson M."/>
            <person name="Adriaenssens E.M."/>
            <person name="Foster-Nyarko E."/>
            <person name="Jarju S."/>
            <person name="Secka A."/>
            <person name="Antonio M."/>
            <person name="Oren A."/>
            <person name="Chaudhuri R.R."/>
            <person name="La Ragione R."/>
            <person name="Hildebrand F."/>
            <person name="Pallen M.J."/>
        </authorList>
    </citation>
    <scope>NUCLEOTIDE SEQUENCE</scope>
    <source>
        <strain evidence="1">ChiSjej4B22-8148</strain>
    </source>
</reference>
<dbReference type="InterPro" id="IPR019271">
    <property type="entry name" value="DUF2284_metal-binding"/>
</dbReference>
<gene>
    <name evidence="1" type="ORF">IAB31_03795</name>
</gene>